<feature type="region of interest" description="Disordered" evidence="1">
    <location>
        <begin position="203"/>
        <end position="265"/>
    </location>
</feature>
<feature type="compositionally biased region" description="Low complexity" evidence="1">
    <location>
        <begin position="302"/>
        <end position="312"/>
    </location>
</feature>
<dbReference type="AlphaFoldDB" id="A0A061J106"/>
<dbReference type="OrthoDB" id="245755at2759"/>
<organism evidence="3 4">
    <name type="scientific">Trypanosoma rangeli SC58</name>
    <dbReference type="NCBI Taxonomy" id="429131"/>
    <lineage>
        <taxon>Eukaryota</taxon>
        <taxon>Discoba</taxon>
        <taxon>Euglenozoa</taxon>
        <taxon>Kinetoplastea</taxon>
        <taxon>Metakinetoplastina</taxon>
        <taxon>Trypanosomatida</taxon>
        <taxon>Trypanosomatidae</taxon>
        <taxon>Trypanosoma</taxon>
        <taxon>Herpetosoma</taxon>
    </lineage>
</organism>
<proteinExistence type="predicted"/>
<accession>A0A061J106</accession>
<feature type="compositionally biased region" description="Basic and acidic residues" evidence="1">
    <location>
        <begin position="203"/>
        <end position="212"/>
    </location>
</feature>
<evidence type="ECO:0000313" key="3">
    <source>
        <dbReference type="EMBL" id="ESL07826.1"/>
    </source>
</evidence>
<sequence>MWKQDIGQWVERKGRRGWVKQQQQQSTAPTVPVRRACFLPEGFEDRREDVTLMPDVAANTAHLNDDNNNNNNDNAAALSPAGERWVVVYGASPESIMNVREFLDVMFGRTVAHYYPMAYASSGSSEFTPILAGGQNWFYVKFEDPVSAARAVYQSPLTISMARGHGTTSAAVEQSRGGVGPAAREEVVGVTWCTDARFLQQERETEQKRGETQHLSGGSTEAHCNSPQRTMDDVKNASGVTPRGAERLHRTHPPSHSEARSGGRLSRGLGTLLYDALCSPWHGRWTATQSRDGSSSRVGARTSSGSLTSSSSPHTEVFHEEPGAADGRGLSRRCANQEAGAGRNDGGKTSASTGDFTVPSCLYSRKGRYHHYDAARQLHGVIPVRPLRGNESVLSVFRADAAERRLIRRVVLALARLPSRISRLLVSPALWHENPDEAAAAADDSQWLSMFGGLVVNQRGNQQRQLLRNRHYNAAARFIGVNGGHGEVPVIAAWTPYRWYERTSVVSLVICMFLFIVVFFSGLWGDGAAVVDVATAGRWSNDTAAASATVLDTTYDSSKYAAPRLGDGQLQGTMFADGIYGSDRYTARTL</sequence>
<name>A0A061J106_TRYRA</name>
<dbReference type="Proteomes" id="UP000031737">
    <property type="component" value="Unassembled WGS sequence"/>
</dbReference>
<comment type="caution">
    <text evidence="3">The sequence shown here is derived from an EMBL/GenBank/DDBJ whole genome shotgun (WGS) entry which is preliminary data.</text>
</comment>
<dbReference type="VEuPathDB" id="TriTrypDB:TRSC58_04481"/>
<feature type="transmembrane region" description="Helical" evidence="2">
    <location>
        <begin position="505"/>
        <end position="524"/>
    </location>
</feature>
<evidence type="ECO:0000313" key="4">
    <source>
        <dbReference type="Proteomes" id="UP000031737"/>
    </source>
</evidence>
<dbReference type="Pfam" id="PF14605">
    <property type="entry name" value="Nup35_RRM_2"/>
    <property type="match status" value="1"/>
</dbReference>
<keyword evidence="4" id="KW-1185">Reference proteome</keyword>
<dbReference type="EMBL" id="AUPL01004481">
    <property type="protein sequence ID" value="ESL07826.1"/>
    <property type="molecule type" value="Genomic_DNA"/>
</dbReference>
<protein>
    <submittedName>
        <fullName evidence="3">Uncharacterized protein</fullName>
    </submittedName>
</protein>
<feature type="region of interest" description="Disordered" evidence="1">
    <location>
        <begin position="286"/>
        <end position="330"/>
    </location>
</feature>
<feature type="compositionally biased region" description="Polar residues" evidence="1">
    <location>
        <begin position="213"/>
        <end position="229"/>
    </location>
</feature>
<keyword evidence="2" id="KW-1133">Transmembrane helix</keyword>
<feature type="compositionally biased region" description="Polar residues" evidence="1">
    <location>
        <begin position="286"/>
        <end position="297"/>
    </location>
</feature>
<evidence type="ECO:0000256" key="1">
    <source>
        <dbReference type="SAM" id="MobiDB-lite"/>
    </source>
</evidence>
<evidence type="ECO:0000256" key="2">
    <source>
        <dbReference type="SAM" id="Phobius"/>
    </source>
</evidence>
<reference evidence="3 4" key="1">
    <citation type="submission" date="2013-07" db="EMBL/GenBank/DDBJ databases">
        <authorList>
            <person name="Stoco P.H."/>
            <person name="Wagner G."/>
            <person name="Gerber A."/>
            <person name="Zaha A."/>
            <person name="Thompson C."/>
            <person name="Bartholomeu D.C."/>
            <person name="Luckemeyer D.D."/>
            <person name="Bahia D."/>
            <person name="Loreto E."/>
            <person name="Prestes E.B."/>
            <person name="Lima F.M."/>
            <person name="Rodrigues-Luiz G."/>
            <person name="Vallejo G.A."/>
            <person name="Filho J.F."/>
            <person name="Monteiro K.M."/>
            <person name="Tyler K.M."/>
            <person name="de Almeida L.G."/>
            <person name="Ortiz M.F."/>
            <person name="Siervo M.A."/>
            <person name="de Moraes M.H."/>
            <person name="Cunha O.L."/>
            <person name="Mendonca-Neto R."/>
            <person name="Silva R."/>
            <person name="Teixeira S.M."/>
            <person name="Murta S.M."/>
            <person name="Sincero T.C."/>
            <person name="Mendes T.A."/>
            <person name="Urmenyi T.P."/>
            <person name="Silva V.G."/>
            <person name="da Rocha W.D."/>
            <person name="Andersson B."/>
            <person name="Romanha A.J."/>
            <person name="Steindel M."/>
            <person name="de Vasconcelos A.T."/>
            <person name="Grisard E.C."/>
        </authorList>
    </citation>
    <scope>NUCLEOTIDE SEQUENCE [LARGE SCALE GENOMIC DNA]</scope>
    <source>
        <strain evidence="3 4">SC58</strain>
    </source>
</reference>
<gene>
    <name evidence="3" type="ORF">TRSC58_04481</name>
</gene>
<keyword evidence="2" id="KW-0472">Membrane</keyword>
<keyword evidence="2" id="KW-0812">Transmembrane</keyword>